<dbReference type="InterPro" id="IPR027839">
    <property type="entry name" value="DUF4432"/>
</dbReference>
<organism evidence="1 2">
    <name type="scientific">Pleomorphomonas diazotrophica</name>
    <dbReference type="NCBI Taxonomy" id="1166257"/>
    <lineage>
        <taxon>Bacteria</taxon>
        <taxon>Pseudomonadati</taxon>
        <taxon>Pseudomonadota</taxon>
        <taxon>Alphaproteobacteria</taxon>
        <taxon>Hyphomicrobiales</taxon>
        <taxon>Pleomorphomonadaceae</taxon>
        <taxon>Pleomorphomonas</taxon>
    </lineage>
</organism>
<dbReference type="AlphaFoldDB" id="A0A1I4TAC6"/>
<reference evidence="1 2" key="1">
    <citation type="submission" date="2017-12" db="EMBL/GenBank/DDBJ databases">
        <title>Anaerobic carbon monoxide metabolism by Pleomorphomonas carboxyditropha sp. nov., a new mesophilic hydrogenogenic carboxidotroph.</title>
        <authorList>
            <person name="Esquivel-Elizondo S."/>
            <person name="Krajmalnik-Brown R."/>
        </authorList>
    </citation>
    <scope>NUCLEOTIDE SEQUENCE [LARGE SCALE GENOMIC DNA]</scope>
    <source>
        <strain evidence="1 2">R5-392</strain>
    </source>
</reference>
<sequence length="372" mass="40438">MVLSRLGEGATAAVDLRGVAFSEAERVIFRAGQLKAAAFRFASGVDAVRLSNGADEVVVLPFQGQHVWSARLGGRDVGMKSMFDMPRPTQKFFETYGGYFQHAGVTAIGAPGPMERREQHGELPNAPYRDAAILLGEDASGRYIAVTGRYNHTVAFATNYEAVPTLKLYEGRPRISIGITVTNLKSSPLTVHYLGHLNWRAREGGRLLGTLHETAESLRVRQEIPPHIQPGPGYVEWIAELAKDPSKAGTLTSDKIFAPEVVFAFDPLTDDEGKAHFMQVHPDGTADYTSFKPEDTGTAARWICRTGDQEAVGMAFPVRSPGEAARVNGQPINHAPLGKGESFTTEIIAAVFTPAETEAMARHIEAVKRQRA</sequence>
<dbReference type="EMBL" id="PJNW01000005">
    <property type="protein sequence ID" value="PKR89456.1"/>
    <property type="molecule type" value="Genomic_DNA"/>
</dbReference>
<comment type="caution">
    <text evidence="1">The sequence shown here is derived from an EMBL/GenBank/DDBJ whole genome shotgun (WGS) entry which is preliminary data.</text>
</comment>
<accession>A0A1I4TAC6</accession>
<dbReference type="OrthoDB" id="146552at2"/>
<dbReference type="RefSeq" id="WP_101288766.1">
    <property type="nucleotide sequence ID" value="NZ_FOUQ01000005.1"/>
</dbReference>
<dbReference type="Pfam" id="PF14486">
    <property type="entry name" value="DUF4432"/>
    <property type="match status" value="1"/>
</dbReference>
<dbReference type="Gene3D" id="2.70.98.10">
    <property type="match status" value="1"/>
</dbReference>
<gene>
    <name evidence="1" type="ORF">CXZ10_08735</name>
</gene>
<evidence type="ECO:0000313" key="1">
    <source>
        <dbReference type="EMBL" id="PKR89456.1"/>
    </source>
</evidence>
<dbReference type="InterPro" id="IPR014718">
    <property type="entry name" value="GH-type_carb-bd"/>
</dbReference>
<dbReference type="Proteomes" id="UP000233491">
    <property type="component" value="Unassembled WGS sequence"/>
</dbReference>
<keyword evidence="2" id="KW-1185">Reference proteome</keyword>
<protein>
    <submittedName>
        <fullName evidence="1">DUF4432 domain-containing protein</fullName>
    </submittedName>
</protein>
<proteinExistence type="predicted"/>
<dbReference type="GO" id="GO:0030246">
    <property type="term" value="F:carbohydrate binding"/>
    <property type="evidence" value="ECO:0007669"/>
    <property type="project" value="InterPro"/>
</dbReference>
<evidence type="ECO:0000313" key="2">
    <source>
        <dbReference type="Proteomes" id="UP000233491"/>
    </source>
</evidence>
<name>A0A1I4TAC6_9HYPH</name>